<comment type="caution">
    <text evidence="2">The sequence shown here is derived from an EMBL/GenBank/DDBJ whole genome shotgun (WGS) entry which is preliminary data.</text>
</comment>
<dbReference type="Pfam" id="PF21056">
    <property type="entry name" value="ZSWIM1-3_RNaseH-like"/>
    <property type="match status" value="1"/>
</dbReference>
<evidence type="ECO:0000256" key="1">
    <source>
        <dbReference type="SAM" id="MobiDB-lite"/>
    </source>
</evidence>
<dbReference type="AlphaFoldDB" id="A0A6S7KNB3"/>
<dbReference type="EMBL" id="CACRXK020015531">
    <property type="protein sequence ID" value="CAB4028522.1"/>
    <property type="molecule type" value="Genomic_DNA"/>
</dbReference>
<dbReference type="InterPro" id="IPR029309">
    <property type="entry name" value="CaRF"/>
</dbReference>
<keyword evidence="3" id="KW-1185">Reference proteome</keyword>
<dbReference type="GO" id="GO:0008270">
    <property type="term" value="F:zinc ion binding"/>
    <property type="evidence" value="ECO:0007669"/>
    <property type="project" value="InterPro"/>
</dbReference>
<dbReference type="PANTHER" id="PTHR47456">
    <property type="entry name" value="PHD-TYPE DOMAIN-CONTAINING PROTEIN"/>
    <property type="match status" value="1"/>
</dbReference>
<feature type="region of interest" description="Disordered" evidence="1">
    <location>
        <begin position="485"/>
        <end position="515"/>
    </location>
</feature>
<gene>
    <name evidence="2" type="ORF">PACLA_8A076582</name>
</gene>
<dbReference type="InterPro" id="IPR038765">
    <property type="entry name" value="Papain-like_cys_pep_sf"/>
</dbReference>
<accession>A0A6S7KNB3</accession>
<dbReference type="GO" id="GO:0003700">
    <property type="term" value="F:DNA-binding transcription factor activity"/>
    <property type="evidence" value="ECO:0007669"/>
    <property type="project" value="InterPro"/>
</dbReference>
<organism evidence="2 3">
    <name type="scientific">Paramuricea clavata</name>
    <name type="common">Red gorgonian</name>
    <name type="synonym">Violescent sea-whip</name>
    <dbReference type="NCBI Taxonomy" id="317549"/>
    <lineage>
        <taxon>Eukaryota</taxon>
        <taxon>Metazoa</taxon>
        <taxon>Cnidaria</taxon>
        <taxon>Anthozoa</taxon>
        <taxon>Octocorallia</taxon>
        <taxon>Malacalcyonacea</taxon>
        <taxon>Plexauridae</taxon>
        <taxon>Paramuricea</taxon>
    </lineage>
</organism>
<dbReference type="Gene3D" id="3.40.395.10">
    <property type="entry name" value="Adenoviral Proteinase, Chain A"/>
    <property type="match status" value="1"/>
</dbReference>
<dbReference type="OrthoDB" id="5973923at2759"/>
<dbReference type="Pfam" id="PF15299">
    <property type="entry name" value="ALS2CR8"/>
    <property type="match status" value="1"/>
</dbReference>
<dbReference type="Proteomes" id="UP001152795">
    <property type="component" value="Unassembled WGS sequence"/>
</dbReference>
<sequence>MRSMSSSLKTDIKSEKDLKIVEEFVLKLPANNSHMYHVIEGEGANLREPIDVQVVEKIKELHRIGVKTVEEVKRHLNNYVVNTLFAGKEPPSQARRRYFPTTNDIRNILNAQRSGDRKATDDQENLCLKCEKWQQENPKDSIFFRASTKDKEKFLFVYQSAWMKRLLLLYGQELCLLDATYRVCRYAVPLFFICVRANTGYIVVAVFIPENEDIDSLVEALELIKGFNPDWKPNNFLVDFSLAEIGAIEKTFSSDASKLDLEKNTLAFKSSEVWKNSPTLQKYYTEHWETHKEKWVRFYRATALRVAIYTNNGIERQNNWLKSSYLERKRNSTIAELVDVLLTQFLPDSYNKYKQLNLRSSEMYRKYDSKVPEFLHNRPNGIVRHIMKRMYPEYPSSYVQNCGHKLFMVNSETSDTRYQVWLGSDIQLPSCQCVDYRINRLPCKHICAVVNLPDVGWQSLGASFNNYPLFKLDSTVVTYNSSAQSSTIQNNSATKENDASKDDDASKGNDDNDGAFVDQAENIKTATSPEKLQKKNDVQYKGLKARKQGLKVNARAKCISTLKALNDELYIVQNTKVLSKLQSLMQEALTYARANHPDENNIPLKDKTLSPIKRAKKRKVSQLSGKKPSLPLQAKRRKKKRFGFGAENREKSADLTITSNGSVKNKENKREKPVVIDLTTLENYEQSNAKAQPWLTVQGINLTEELREILMNEKEWLSDEHVDAAQRLLKSENLGVGSLNDIVVMTHFKKTRVDFATADGRTIQCHNIGGHWVVSTSVHGRVTVYESLYTGLNKTLLQQLAYLYQNVCVEGQLTVTVVLQQLQKGLSDCGLFCLANATALTQGVNPTYVTWDQSKMREHLAECYKNNRMKVFPHLPNWQGGKQTKVYKLKLLGK</sequence>
<name>A0A6S7KNB3_PARCT</name>
<dbReference type="Pfam" id="PF04434">
    <property type="entry name" value="SWIM"/>
    <property type="match status" value="1"/>
</dbReference>
<protein>
    <submittedName>
        <fullName evidence="2">Calcium-responsive transcription factor isoform X2</fullName>
    </submittedName>
</protein>
<feature type="compositionally biased region" description="Basic and acidic residues" evidence="1">
    <location>
        <begin position="495"/>
        <end position="510"/>
    </location>
</feature>
<dbReference type="SUPFAM" id="SSF54001">
    <property type="entry name" value="Cysteine proteinases"/>
    <property type="match status" value="1"/>
</dbReference>
<proteinExistence type="predicted"/>
<dbReference type="PROSITE" id="PS50966">
    <property type="entry name" value="ZF_SWIM"/>
    <property type="match status" value="1"/>
</dbReference>
<feature type="compositionally biased region" description="Polar residues" evidence="1">
    <location>
        <begin position="485"/>
        <end position="494"/>
    </location>
</feature>
<dbReference type="InterPro" id="IPR048324">
    <property type="entry name" value="ZSWIM1-3_RNaseH-like"/>
</dbReference>
<evidence type="ECO:0000313" key="2">
    <source>
        <dbReference type="EMBL" id="CAB4028522.1"/>
    </source>
</evidence>
<evidence type="ECO:0000313" key="3">
    <source>
        <dbReference type="Proteomes" id="UP001152795"/>
    </source>
</evidence>
<dbReference type="InterPro" id="IPR007527">
    <property type="entry name" value="Znf_SWIM"/>
</dbReference>
<reference evidence="2" key="1">
    <citation type="submission" date="2020-04" db="EMBL/GenBank/DDBJ databases">
        <authorList>
            <person name="Alioto T."/>
            <person name="Alioto T."/>
            <person name="Gomez Garrido J."/>
        </authorList>
    </citation>
    <scope>NUCLEOTIDE SEQUENCE</scope>
    <source>
        <strain evidence="2">A484AB</strain>
    </source>
</reference>